<keyword evidence="2" id="KW-1185">Reference proteome</keyword>
<dbReference type="Proteomes" id="UP001358193">
    <property type="component" value="Segment"/>
</dbReference>
<dbReference type="EMBL" id="OR769223">
    <property type="protein sequence ID" value="WQJ53647.1"/>
    <property type="molecule type" value="Genomic_DNA"/>
</dbReference>
<evidence type="ECO:0000313" key="2">
    <source>
        <dbReference type="Proteomes" id="UP001358193"/>
    </source>
</evidence>
<sequence>MGNRELHEKILQSIQKGVITGINEYENLNEGKLKNFLLGTAIATSVAGGMTSCANLNPAQNPEHTETQHINYPDYSDRPWAYESYIGRNIQATYLVIEDKYKIKKLCLDLPTMIEDYEKDGYEYQADWQDCAWAISYIKTEKRDKYSVDIYHTYGQPLFDEPQDGEMLDGACYFEIWYSDDETKSLEERIQFIRIYRNEDEMKETRWTVKVDDIKGTGYLDIKEGI</sequence>
<organism evidence="1 2">
    <name type="scientific">phage Lak_Megaphage_Sonny</name>
    <dbReference type="NCBI Taxonomy" id="3109229"/>
    <lineage>
        <taxon>Viruses</taxon>
        <taxon>Duplodnaviria</taxon>
        <taxon>Heunggongvirae</taxon>
        <taxon>Uroviricota</taxon>
        <taxon>Caudoviricetes</taxon>
        <taxon>Caudoviricetes code 15 clade</taxon>
    </lineage>
</organism>
<name>A0ABZ0Z370_9CAUD</name>
<protein>
    <submittedName>
        <fullName evidence="1">Uncharacterized protein</fullName>
    </submittedName>
</protein>
<proteinExistence type="predicted"/>
<evidence type="ECO:0000313" key="1">
    <source>
        <dbReference type="EMBL" id="WQJ53647.1"/>
    </source>
</evidence>
<accession>A0ABZ0Z370</accession>
<reference evidence="1 2" key="1">
    <citation type="submission" date="2023-11" db="EMBL/GenBank/DDBJ databases">
        <authorList>
            <person name="Cook R."/>
            <person name="Crisci M."/>
            <person name="Pye H."/>
            <person name="Adriaenssens E."/>
            <person name="Santini J."/>
        </authorList>
    </citation>
    <scope>NUCLEOTIDE SEQUENCE [LARGE SCALE GENOMIC DNA]</scope>
    <source>
        <strain evidence="1">Lak_Megaphage_Sonny</strain>
    </source>
</reference>